<accession>E3K1T9</accession>
<feature type="region of interest" description="Disordered" evidence="1">
    <location>
        <begin position="1"/>
        <end position="109"/>
    </location>
</feature>
<keyword evidence="3" id="KW-1185">Reference proteome</keyword>
<dbReference type="HOGENOM" id="CLU_1361017_0_0_1"/>
<dbReference type="AlphaFoldDB" id="E3K1T9"/>
<sequence length="201" mass="20287">MEAGAGEGEGTNCVSGVTAAGGGGGDAEVVEEGRVRGGGLSTNDEMGGRRKGDGSGIGEGGPDDLQPSSESLLAGELGMGGAGSRGCRKESGREMRDRGRRGVGKAAGWGITGDGGEAVDGGEAAVGAGKMAEIPNAEPIAIVQIREKNSCVRSWVKLLLSCIRNLVPDQAAKRVKRREIDRGKTQNGIRGVKARGCIAGN</sequence>
<gene>
    <name evidence="2" type="ORF">PGTG_04220</name>
</gene>
<protein>
    <submittedName>
        <fullName evidence="2">Uncharacterized protein</fullName>
    </submittedName>
</protein>
<dbReference type="GeneID" id="10542056"/>
<dbReference type="EMBL" id="DS178269">
    <property type="protein sequence ID" value="EFP78264.1"/>
    <property type="molecule type" value="Genomic_DNA"/>
</dbReference>
<dbReference type="RefSeq" id="XP_003322683.1">
    <property type="nucleotide sequence ID" value="XM_003322635.1"/>
</dbReference>
<dbReference type="Proteomes" id="UP000008783">
    <property type="component" value="Unassembled WGS sequence"/>
</dbReference>
<dbReference type="VEuPathDB" id="FungiDB:PGTG_04220"/>
<organism evidence="2 3">
    <name type="scientific">Puccinia graminis f. sp. tritici (strain CRL 75-36-700-3 / race SCCL)</name>
    <name type="common">Black stem rust fungus</name>
    <dbReference type="NCBI Taxonomy" id="418459"/>
    <lineage>
        <taxon>Eukaryota</taxon>
        <taxon>Fungi</taxon>
        <taxon>Dikarya</taxon>
        <taxon>Basidiomycota</taxon>
        <taxon>Pucciniomycotina</taxon>
        <taxon>Pucciniomycetes</taxon>
        <taxon>Pucciniales</taxon>
        <taxon>Pucciniaceae</taxon>
        <taxon>Puccinia</taxon>
    </lineage>
</organism>
<dbReference type="InParanoid" id="E3K1T9"/>
<name>E3K1T9_PUCGT</name>
<dbReference type="KEGG" id="pgr:PGTG_04220"/>
<feature type="compositionally biased region" description="Basic and acidic residues" evidence="1">
    <location>
        <begin position="87"/>
        <end position="97"/>
    </location>
</feature>
<reference key="1">
    <citation type="submission" date="2007-01" db="EMBL/GenBank/DDBJ databases">
        <title>The Genome Sequence of Puccinia graminis f. sp. tritici Strain CRL 75-36-700-3.</title>
        <authorList>
            <consortium name="The Broad Institute Genome Sequencing Platform"/>
            <person name="Birren B."/>
            <person name="Lander E."/>
            <person name="Galagan J."/>
            <person name="Nusbaum C."/>
            <person name="Devon K."/>
            <person name="Cuomo C."/>
            <person name="Jaffe D."/>
            <person name="Butler J."/>
            <person name="Alvarez P."/>
            <person name="Gnerre S."/>
            <person name="Grabherr M."/>
            <person name="Mauceli E."/>
            <person name="Brockman W."/>
            <person name="Young S."/>
            <person name="LaButti K."/>
            <person name="Sykes S."/>
            <person name="DeCaprio D."/>
            <person name="Crawford M."/>
            <person name="Koehrsen M."/>
            <person name="Engels R."/>
            <person name="Montgomery P."/>
            <person name="Pearson M."/>
            <person name="Howarth C."/>
            <person name="Larson L."/>
            <person name="White J."/>
            <person name="Zeng Q."/>
            <person name="Kodira C."/>
            <person name="Yandava C."/>
            <person name="Alvarado L."/>
            <person name="O'Leary S."/>
            <person name="Szabo L."/>
            <person name="Dean R."/>
            <person name="Schein J."/>
        </authorList>
    </citation>
    <scope>NUCLEOTIDE SEQUENCE</scope>
    <source>
        <strain>CRL 75-36-700-3</strain>
    </source>
</reference>
<reference evidence="3" key="2">
    <citation type="journal article" date="2011" name="Proc. Natl. Acad. Sci. U.S.A.">
        <title>Obligate biotrophy features unraveled by the genomic analysis of rust fungi.</title>
        <authorList>
            <person name="Duplessis S."/>
            <person name="Cuomo C.A."/>
            <person name="Lin Y.-C."/>
            <person name="Aerts A."/>
            <person name="Tisserant E."/>
            <person name="Veneault-Fourrey C."/>
            <person name="Joly D.L."/>
            <person name="Hacquard S."/>
            <person name="Amselem J."/>
            <person name="Cantarel B.L."/>
            <person name="Chiu R."/>
            <person name="Coutinho P.M."/>
            <person name="Feau N."/>
            <person name="Field M."/>
            <person name="Frey P."/>
            <person name="Gelhaye E."/>
            <person name="Goldberg J."/>
            <person name="Grabherr M.G."/>
            <person name="Kodira C.D."/>
            <person name="Kohler A."/>
            <person name="Kuees U."/>
            <person name="Lindquist E.A."/>
            <person name="Lucas S.M."/>
            <person name="Mago R."/>
            <person name="Mauceli E."/>
            <person name="Morin E."/>
            <person name="Murat C."/>
            <person name="Pangilinan J.L."/>
            <person name="Park R."/>
            <person name="Pearson M."/>
            <person name="Quesneville H."/>
            <person name="Rouhier N."/>
            <person name="Sakthikumar S."/>
            <person name="Salamov A.A."/>
            <person name="Schmutz J."/>
            <person name="Selles B."/>
            <person name="Shapiro H."/>
            <person name="Tanguay P."/>
            <person name="Tuskan G.A."/>
            <person name="Henrissat B."/>
            <person name="Van de Peer Y."/>
            <person name="Rouze P."/>
            <person name="Ellis J.G."/>
            <person name="Dodds P.N."/>
            <person name="Schein J.E."/>
            <person name="Zhong S."/>
            <person name="Hamelin R.C."/>
            <person name="Grigoriev I.V."/>
            <person name="Szabo L.J."/>
            <person name="Martin F."/>
        </authorList>
    </citation>
    <scope>NUCLEOTIDE SEQUENCE [LARGE SCALE GENOMIC DNA]</scope>
    <source>
        <strain evidence="3">CRL 75-36-700-3 / race SCCL</strain>
    </source>
</reference>
<proteinExistence type="predicted"/>
<evidence type="ECO:0000313" key="2">
    <source>
        <dbReference type="EMBL" id="EFP78264.1"/>
    </source>
</evidence>
<evidence type="ECO:0000313" key="3">
    <source>
        <dbReference type="Proteomes" id="UP000008783"/>
    </source>
</evidence>
<evidence type="ECO:0000256" key="1">
    <source>
        <dbReference type="SAM" id="MobiDB-lite"/>
    </source>
</evidence>